<dbReference type="STRING" id="43775.SAMN04489760_1243"/>
<protein>
    <submittedName>
        <fullName evidence="1">SEC-C motif-containing protein</fullName>
    </submittedName>
</protein>
<dbReference type="Pfam" id="PF02810">
    <property type="entry name" value="SEC-C"/>
    <property type="match status" value="1"/>
</dbReference>
<name>A0A1H7ZJB6_9BACT</name>
<dbReference type="OrthoDB" id="5503541at2"/>
<dbReference type="AlphaFoldDB" id="A0A1H7ZJB6"/>
<dbReference type="Gene3D" id="3.10.450.50">
    <property type="match status" value="1"/>
</dbReference>
<sequence>MNKIGRNDLCPCGSGKKYKKCCLAKDDQLASRRHDEKQAIETALSWLEEHYPEEAGAAVRFDFMDGPDEGRLDALDALSPRLAQALSINIGEWLLADAVLDINGKDIKAHELILGNGGPLLTSRGREWILELAKRPLSLYEVKEVMKDEGLVLADMLNPDQPPVQVREKAATGFLVPWDTFGTRLIWQDDSFVMSGATYLLERETALDCLAEIKSELEHESGDPAIDRYITASIIIDCWLDSILATRPLPELFDMSTGDKILLTTDHYRVTDWKEFERILEAQEDVDGNRDEGWDRFVELEDGRCRTRASMVPKGTDTLEVFCRTPKLADEARQWLEEIAGSVITYKIREVVDPRSEKARDAAKPLPEPDIPQEIQRQIIHQYLAKHYETWPEIALPALEGKSPLEAVKDKKLRPAVVELLKSLEQLEARRIDQTGGEPFDVTFLWERLGLKRE</sequence>
<dbReference type="InterPro" id="IPR004027">
    <property type="entry name" value="SEC_C_motif"/>
</dbReference>
<dbReference type="RefSeq" id="WP_093884230.1">
    <property type="nucleotide sequence ID" value="NZ_FOBS01000024.1"/>
</dbReference>
<evidence type="ECO:0000313" key="2">
    <source>
        <dbReference type="Proteomes" id="UP000198744"/>
    </source>
</evidence>
<dbReference type="EMBL" id="FOBS01000024">
    <property type="protein sequence ID" value="SEM58044.1"/>
    <property type="molecule type" value="Genomic_DNA"/>
</dbReference>
<evidence type="ECO:0000313" key="1">
    <source>
        <dbReference type="EMBL" id="SEM58044.1"/>
    </source>
</evidence>
<gene>
    <name evidence="1" type="ORF">SAMN04489760_1243</name>
</gene>
<accession>A0A1H7ZJB6</accession>
<dbReference type="Proteomes" id="UP000198744">
    <property type="component" value="Unassembled WGS sequence"/>
</dbReference>
<reference evidence="1 2" key="1">
    <citation type="submission" date="2016-10" db="EMBL/GenBank/DDBJ databases">
        <authorList>
            <person name="de Groot N.N."/>
        </authorList>
    </citation>
    <scope>NUCLEOTIDE SEQUENCE [LARGE SCALE GENOMIC DNA]</scope>
    <source>
        <strain evidence="1 2">DSM 8423</strain>
    </source>
</reference>
<organism evidence="1 2">
    <name type="scientific">Syntrophus gentianae</name>
    <dbReference type="NCBI Taxonomy" id="43775"/>
    <lineage>
        <taxon>Bacteria</taxon>
        <taxon>Pseudomonadati</taxon>
        <taxon>Thermodesulfobacteriota</taxon>
        <taxon>Syntrophia</taxon>
        <taxon>Syntrophales</taxon>
        <taxon>Syntrophaceae</taxon>
        <taxon>Syntrophus</taxon>
    </lineage>
</organism>
<proteinExistence type="predicted"/>
<keyword evidence="2" id="KW-1185">Reference proteome</keyword>
<dbReference type="SUPFAM" id="SSF103642">
    <property type="entry name" value="Sec-C motif"/>
    <property type="match status" value="1"/>
</dbReference>